<comment type="subcellular location">
    <subcellularLocation>
        <location evidence="9">Secreted</location>
        <location evidence="9">Cell wall</location>
    </subcellularLocation>
</comment>
<keyword evidence="10" id="KW-0812">Transmembrane</keyword>
<dbReference type="Pfam" id="PF04043">
    <property type="entry name" value="PMEI"/>
    <property type="match status" value="1"/>
</dbReference>
<gene>
    <name evidence="12" type="ORF">TAV2_LOCUS17467</name>
</gene>
<dbReference type="SMART" id="SM00856">
    <property type="entry name" value="PMEI"/>
    <property type="match status" value="1"/>
</dbReference>
<comment type="similarity">
    <text evidence="2">In the N-terminal section; belongs to the PMEI family.</text>
</comment>
<keyword evidence="5 9" id="KW-0378">Hydrolase</keyword>
<evidence type="ECO:0000256" key="4">
    <source>
        <dbReference type="ARBA" id="ARBA00013229"/>
    </source>
</evidence>
<dbReference type="NCBIfam" id="TIGR01614">
    <property type="entry name" value="PME_inhib"/>
    <property type="match status" value="1"/>
</dbReference>
<dbReference type="FunFam" id="1.20.140.40:FF:000010">
    <property type="entry name" value="Pectinesterase"/>
    <property type="match status" value="1"/>
</dbReference>
<feature type="transmembrane region" description="Helical" evidence="10">
    <location>
        <begin position="29"/>
        <end position="51"/>
    </location>
</feature>
<accession>A0AAU9SFH5</accession>
<keyword evidence="9" id="KW-0134">Cell wall</keyword>
<dbReference type="InterPro" id="IPR011050">
    <property type="entry name" value="Pectin_lyase_fold/virulence"/>
</dbReference>
<evidence type="ECO:0000313" key="12">
    <source>
        <dbReference type="EMBL" id="CAH2064364.1"/>
    </source>
</evidence>
<evidence type="ECO:0000256" key="1">
    <source>
        <dbReference type="ARBA" id="ARBA00005184"/>
    </source>
</evidence>
<dbReference type="CDD" id="cd15798">
    <property type="entry name" value="PMEI-like_3"/>
    <property type="match status" value="1"/>
</dbReference>
<dbReference type="GO" id="GO:0045490">
    <property type="term" value="P:pectin catabolic process"/>
    <property type="evidence" value="ECO:0007669"/>
    <property type="project" value="UniProtKB-UniRule"/>
</dbReference>
<name>A0AAU9SFH5_THLAR</name>
<dbReference type="PROSITE" id="PS00800">
    <property type="entry name" value="PECTINESTERASE_1"/>
    <property type="match status" value="1"/>
</dbReference>
<evidence type="ECO:0000256" key="7">
    <source>
        <dbReference type="ARBA" id="ARBA00023157"/>
    </source>
</evidence>
<dbReference type="PANTHER" id="PTHR31707">
    <property type="entry name" value="PECTINESTERASE"/>
    <property type="match status" value="1"/>
</dbReference>
<comment type="function">
    <text evidence="9">Acts in the modification of cell walls via demethylesterification of cell wall pectin.</text>
</comment>
<reference evidence="12 13" key="1">
    <citation type="submission" date="2022-03" db="EMBL/GenBank/DDBJ databases">
        <authorList>
            <person name="Nunn A."/>
            <person name="Chopra R."/>
            <person name="Nunn A."/>
            <person name="Contreras Garrido A."/>
        </authorList>
    </citation>
    <scope>NUCLEOTIDE SEQUENCE [LARGE SCALE GENOMIC DNA]</scope>
</reference>
<organism evidence="12 13">
    <name type="scientific">Thlaspi arvense</name>
    <name type="common">Field penny-cress</name>
    <dbReference type="NCBI Taxonomy" id="13288"/>
    <lineage>
        <taxon>Eukaryota</taxon>
        <taxon>Viridiplantae</taxon>
        <taxon>Streptophyta</taxon>
        <taxon>Embryophyta</taxon>
        <taxon>Tracheophyta</taxon>
        <taxon>Spermatophyta</taxon>
        <taxon>Magnoliopsida</taxon>
        <taxon>eudicotyledons</taxon>
        <taxon>Gunneridae</taxon>
        <taxon>Pentapetalae</taxon>
        <taxon>rosids</taxon>
        <taxon>malvids</taxon>
        <taxon>Brassicales</taxon>
        <taxon>Brassicaceae</taxon>
        <taxon>Thlaspideae</taxon>
        <taxon>Thlaspi</taxon>
    </lineage>
</organism>
<evidence type="ECO:0000259" key="11">
    <source>
        <dbReference type="SMART" id="SM00856"/>
    </source>
</evidence>
<keyword evidence="6 9" id="KW-0063">Aspartyl esterase</keyword>
<protein>
    <recommendedName>
        <fullName evidence="4 9">Pectinesterase</fullName>
        <ecNumber evidence="4 9">3.1.1.11</ecNumber>
    </recommendedName>
</protein>
<evidence type="ECO:0000256" key="10">
    <source>
        <dbReference type="SAM" id="Phobius"/>
    </source>
</evidence>
<evidence type="ECO:0000256" key="2">
    <source>
        <dbReference type="ARBA" id="ARBA00006027"/>
    </source>
</evidence>
<dbReference type="AlphaFoldDB" id="A0AAU9SFH5"/>
<keyword evidence="9" id="KW-0964">Secreted</keyword>
<dbReference type="SUPFAM" id="SSF101148">
    <property type="entry name" value="Plant invertase/pectin methylesterase inhibitor"/>
    <property type="match status" value="1"/>
</dbReference>
<evidence type="ECO:0000256" key="5">
    <source>
        <dbReference type="ARBA" id="ARBA00022801"/>
    </source>
</evidence>
<keyword evidence="9" id="KW-0961">Cell wall biogenesis/degradation</keyword>
<keyword evidence="10" id="KW-1133">Transmembrane helix</keyword>
<dbReference type="EC" id="3.1.1.11" evidence="4 9"/>
<sequence length="359" mass="39224">MDTLQSIKGYFKVDEAQDEVLRKKAWKRLILIGVSVVVLVALFTGSAVAVLRNRQNDSHTSSTPKLTPDSSVKAVCSVTQFPDSCFSSISKIPSSNTTDPEVLFRISLKVVVDEVASISELPTKLSEETEDESIKSALRVCGEMLENAMDSLNETVSAMEVGDGKKIINPTKIDDLKTWLGAALTYYETCFDTLDESIQSNASSTTSQKLKSAMRNSTEFTSNSLAIVAKVLSALSDFGIPVHRRRLLGSNTFPDWVRPRVRRLLLETNVTPNVTVAADGSGDVKTINEAVAMVPIKGNTTFVIYVKAGTYVENVLVNNTKWNVMMYGDGKDKTIISGSKNYHDGIKTYDTATLGKLTL</sequence>
<dbReference type="InterPro" id="IPR012334">
    <property type="entry name" value="Pectin_lyas_fold"/>
</dbReference>
<dbReference type="Proteomes" id="UP000836841">
    <property type="component" value="Chromosome 5"/>
</dbReference>
<dbReference type="GO" id="GO:0042545">
    <property type="term" value="P:cell wall modification"/>
    <property type="evidence" value="ECO:0007669"/>
    <property type="project" value="UniProtKB-UniRule"/>
</dbReference>
<evidence type="ECO:0000256" key="6">
    <source>
        <dbReference type="ARBA" id="ARBA00023085"/>
    </source>
</evidence>
<dbReference type="InterPro" id="IPR006501">
    <property type="entry name" value="Pectinesterase_inhib_dom"/>
</dbReference>
<evidence type="ECO:0000313" key="13">
    <source>
        <dbReference type="Proteomes" id="UP000836841"/>
    </source>
</evidence>
<evidence type="ECO:0000256" key="3">
    <source>
        <dbReference type="ARBA" id="ARBA00007786"/>
    </source>
</evidence>
<comment type="similarity">
    <text evidence="3">In the C-terminal section; belongs to the pectinesterase family.</text>
</comment>
<dbReference type="Gene3D" id="2.160.20.10">
    <property type="entry name" value="Single-stranded right-handed beta-helix, Pectin lyase-like"/>
    <property type="match status" value="1"/>
</dbReference>
<keyword evidence="7" id="KW-1015">Disulfide bond</keyword>
<dbReference type="GO" id="GO:0004857">
    <property type="term" value="F:enzyme inhibitor activity"/>
    <property type="evidence" value="ECO:0007669"/>
    <property type="project" value="InterPro"/>
</dbReference>
<dbReference type="InterPro" id="IPR035513">
    <property type="entry name" value="Invertase/methylesterase_inhib"/>
</dbReference>
<keyword evidence="10" id="KW-0472">Membrane</keyword>
<evidence type="ECO:0000256" key="9">
    <source>
        <dbReference type="RuleBase" id="RU000589"/>
    </source>
</evidence>
<dbReference type="EMBL" id="OU466861">
    <property type="protein sequence ID" value="CAH2064364.1"/>
    <property type="molecule type" value="Genomic_DNA"/>
</dbReference>
<keyword evidence="13" id="KW-1185">Reference proteome</keyword>
<evidence type="ECO:0000256" key="8">
    <source>
        <dbReference type="ARBA" id="ARBA00023180"/>
    </source>
</evidence>
<dbReference type="InterPro" id="IPR018040">
    <property type="entry name" value="Pectinesterase_Tyr_AS"/>
</dbReference>
<comment type="catalytic activity">
    <reaction evidence="9">
        <text>[(1-&gt;4)-alpha-D-galacturonosyl methyl ester](n) + n H2O = [(1-&gt;4)-alpha-D-galacturonosyl](n) + n methanol + n H(+)</text>
        <dbReference type="Rhea" id="RHEA:22380"/>
        <dbReference type="Rhea" id="RHEA-COMP:14570"/>
        <dbReference type="Rhea" id="RHEA-COMP:14573"/>
        <dbReference type="ChEBI" id="CHEBI:15377"/>
        <dbReference type="ChEBI" id="CHEBI:15378"/>
        <dbReference type="ChEBI" id="CHEBI:17790"/>
        <dbReference type="ChEBI" id="CHEBI:140522"/>
        <dbReference type="ChEBI" id="CHEBI:140523"/>
        <dbReference type="EC" id="3.1.1.11"/>
    </reaction>
</comment>
<proteinExistence type="inferred from homology"/>
<dbReference type="Pfam" id="PF01095">
    <property type="entry name" value="Pectinesterase"/>
    <property type="match status" value="1"/>
</dbReference>
<comment type="pathway">
    <text evidence="1 9">Glycan metabolism; pectin degradation; 2-dehydro-3-deoxy-D-gluconate from pectin: step 1/5.</text>
</comment>
<dbReference type="SUPFAM" id="SSF51126">
    <property type="entry name" value="Pectin lyase-like"/>
    <property type="match status" value="1"/>
</dbReference>
<feature type="domain" description="Pectinesterase inhibitor" evidence="11">
    <location>
        <begin position="67"/>
        <end position="227"/>
    </location>
</feature>
<dbReference type="GO" id="GO:0030599">
    <property type="term" value="F:pectinesterase activity"/>
    <property type="evidence" value="ECO:0007669"/>
    <property type="project" value="UniProtKB-UniRule"/>
</dbReference>
<keyword evidence="8" id="KW-0325">Glycoprotein</keyword>
<dbReference type="InterPro" id="IPR000070">
    <property type="entry name" value="Pectinesterase_cat"/>
</dbReference>
<dbReference type="Gene3D" id="1.20.140.40">
    <property type="entry name" value="Invertase/pectin methylesterase inhibitor family protein"/>
    <property type="match status" value="1"/>
</dbReference>